<reference evidence="8 9" key="1">
    <citation type="submission" date="2016-10" db="EMBL/GenBank/DDBJ databases">
        <title>Draft genome sequence of Coniochaeta ligniaria NRRL30616, a lignocellulolytic fungus for bioabatement of inhibitors in plant biomass hydrolysates.</title>
        <authorList>
            <consortium name="DOE Joint Genome Institute"/>
            <person name="Jimenez D.J."/>
            <person name="Hector R.E."/>
            <person name="Riley R."/>
            <person name="Sun H."/>
            <person name="Grigoriev I.V."/>
            <person name="Van Elsas J.D."/>
            <person name="Nichols N.N."/>
        </authorList>
    </citation>
    <scope>NUCLEOTIDE SEQUENCE [LARGE SCALE GENOMIC DNA]</scope>
    <source>
        <strain evidence="8 9">NRRL 30616</strain>
    </source>
</reference>
<evidence type="ECO:0000259" key="7">
    <source>
        <dbReference type="PROSITE" id="PS50850"/>
    </source>
</evidence>
<dbReference type="FunFam" id="1.20.1720.10:FF:000009">
    <property type="entry name" value="MFS multidrug transporter"/>
    <property type="match status" value="1"/>
</dbReference>
<keyword evidence="4 6" id="KW-1133">Transmembrane helix</keyword>
<dbReference type="Gene3D" id="1.20.1250.20">
    <property type="entry name" value="MFS general substrate transporter like domains"/>
    <property type="match status" value="1"/>
</dbReference>
<dbReference type="InterPro" id="IPR036259">
    <property type="entry name" value="MFS_trans_sf"/>
</dbReference>
<feature type="transmembrane region" description="Helical" evidence="6">
    <location>
        <begin position="116"/>
        <end position="134"/>
    </location>
</feature>
<sequence>MFSPLTANIYLPCVPVIQSECHTTLELMNLTITAYIVIQGIAPTFFSQLSDRIGRRPVYMLTFGLFVGSSIGLALQDSYAALLVLRMVQSFGSSVSVAIGYAVVADIAAPAERGRIMALTMMMLNLGPVIAPVIGGPVCYHAGWRWIFWILTIVGGFFLLAVVLFLPETNRKIVGNGSVVAKGLNKPILPFLVPRTDVYAHRPAGVYPSFWHRVRSLTPNPLTSAVLVFQKDTSCVLFAAATFYMMYYVSQASLPALYRDAYGYSESDIGLCYLALGSGVFCGGQLQGEIMDWNYRMTAKEVGWEVNHIGGDDLSRFPIERARARMAWLFQAMQCTWALAYGWAVHYRVHPAVPLIFQFLQGLFGYSWNALIVEIHRESPGNASAAGNLTRCFLAASGVAIMEPLMAAMGPGPFFTLLSGVCAVVGITLTVTIRTKGMKWRLAREKAEAEKRES</sequence>
<feature type="domain" description="Major facilitator superfamily (MFS) profile" evidence="7">
    <location>
        <begin position="1"/>
        <end position="438"/>
    </location>
</feature>
<dbReference type="InterPro" id="IPR020846">
    <property type="entry name" value="MFS_dom"/>
</dbReference>
<keyword evidence="2" id="KW-0813">Transport</keyword>
<organism evidence="8 9">
    <name type="scientific">Coniochaeta ligniaria NRRL 30616</name>
    <dbReference type="NCBI Taxonomy" id="1408157"/>
    <lineage>
        <taxon>Eukaryota</taxon>
        <taxon>Fungi</taxon>
        <taxon>Dikarya</taxon>
        <taxon>Ascomycota</taxon>
        <taxon>Pezizomycotina</taxon>
        <taxon>Sordariomycetes</taxon>
        <taxon>Sordariomycetidae</taxon>
        <taxon>Coniochaetales</taxon>
        <taxon>Coniochaetaceae</taxon>
        <taxon>Coniochaeta</taxon>
    </lineage>
</organism>
<evidence type="ECO:0000256" key="6">
    <source>
        <dbReference type="SAM" id="Phobius"/>
    </source>
</evidence>
<feature type="transmembrane region" description="Helical" evidence="6">
    <location>
        <begin position="81"/>
        <end position="104"/>
    </location>
</feature>
<feature type="transmembrane region" description="Helical" evidence="6">
    <location>
        <begin position="146"/>
        <end position="166"/>
    </location>
</feature>
<protein>
    <submittedName>
        <fullName evidence="8">Chloramphenicol resistance protein</fullName>
    </submittedName>
</protein>
<dbReference type="PROSITE" id="PS50850">
    <property type="entry name" value="MFS"/>
    <property type="match status" value="1"/>
</dbReference>
<keyword evidence="9" id="KW-1185">Reference proteome</keyword>
<dbReference type="InParanoid" id="A0A1J7JCL1"/>
<dbReference type="STRING" id="1408157.A0A1J7JCL1"/>
<keyword evidence="5 6" id="KW-0472">Membrane</keyword>
<dbReference type="EMBL" id="KV875102">
    <property type="protein sequence ID" value="OIW25314.1"/>
    <property type="molecule type" value="Genomic_DNA"/>
</dbReference>
<dbReference type="GO" id="GO:0022857">
    <property type="term" value="F:transmembrane transporter activity"/>
    <property type="evidence" value="ECO:0007669"/>
    <property type="project" value="InterPro"/>
</dbReference>
<evidence type="ECO:0000313" key="9">
    <source>
        <dbReference type="Proteomes" id="UP000182658"/>
    </source>
</evidence>
<accession>A0A1J7JCL1</accession>
<proteinExistence type="predicted"/>
<evidence type="ECO:0000256" key="1">
    <source>
        <dbReference type="ARBA" id="ARBA00004141"/>
    </source>
</evidence>
<gene>
    <name evidence="8" type="ORF">CONLIGDRAFT_583632</name>
</gene>
<evidence type="ECO:0000313" key="8">
    <source>
        <dbReference type="EMBL" id="OIW25314.1"/>
    </source>
</evidence>
<evidence type="ECO:0000256" key="3">
    <source>
        <dbReference type="ARBA" id="ARBA00022692"/>
    </source>
</evidence>
<dbReference type="Pfam" id="PF07690">
    <property type="entry name" value="MFS_1"/>
    <property type="match status" value="1"/>
</dbReference>
<feature type="transmembrane region" description="Helical" evidence="6">
    <location>
        <begin position="414"/>
        <end position="433"/>
    </location>
</feature>
<dbReference type="Proteomes" id="UP000182658">
    <property type="component" value="Unassembled WGS sequence"/>
</dbReference>
<dbReference type="OrthoDB" id="440553at2759"/>
<dbReference type="AlphaFoldDB" id="A0A1J7JCL1"/>
<evidence type="ECO:0000256" key="5">
    <source>
        <dbReference type="ARBA" id="ARBA00023136"/>
    </source>
</evidence>
<keyword evidence="3 6" id="KW-0812">Transmembrane</keyword>
<comment type="subcellular location">
    <subcellularLocation>
        <location evidence="1">Membrane</location>
        <topology evidence="1">Multi-pass membrane protein</topology>
    </subcellularLocation>
</comment>
<dbReference type="PANTHER" id="PTHR23502:SF51">
    <property type="entry name" value="QUINIDINE RESISTANCE PROTEIN 1-RELATED"/>
    <property type="match status" value="1"/>
</dbReference>
<evidence type="ECO:0000256" key="2">
    <source>
        <dbReference type="ARBA" id="ARBA00022448"/>
    </source>
</evidence>
<dbReference type="PANTHER" id="PTHR23502">
    <property type="entry name" value="MAJOR FACILITATOR SUPERFAMILY"/>
    <property type="match status" value="1"/>
</dbReference>
<feature type="transmembrane region" description="Helical" evidence="6">
    <location>
        <begin position="58"/>
        <end position="75"/>
    </location>
</feature>
<dbReference type="SUPFAM" id="SSF103473">
    <property type="entry name" value="MFS general substrate transporter"/>
    <property type="match status" value="1"/>
</dbReference>
<name>A0A1J7JCL1_9PEZI</name>
<dbReference type="InterPro" id="IPR011701">
    <property type="entry name" value="MFS"/>
</dbReference>
<evidence type="ECO:0000256" key="4">
    <source>
        <dbReference type="ARBA" id="ARBA00022989"/>
    </source>
</evidence>
<dbReference type="GO" id="GO:0005886">
    <property type="term" value="C:plasma membrane"/>
    <property type="evidence" value="ECO:0007669"/>
    <property type="project" value="TreeGrafter"/>
</dbReference>